<dbReference type="Gene3D" id="1.10.287.1490">
    <property type="match status" value="1"/>
</dbReference>
<protein>
    <recommendedName>
        <fullName evidence="2">C4-type zinc ribbon domain-containing protein</fullName>
    </recommendedName>
</protein>
<feature type="compositionally biased region" description="Basic and acidic residues" evidence="1">
    <location>
        <begin position="139"/>
        <end position="148"/>
    </location>
</feature>
<dbReference type="PANTHER" id="PTHR39082:SF1">
    <property type="entry name" value="SCAVENGER RECEPTOR CLASS A MEMBER 3"/>
    <property type="match status" value="1"/>
</dbReference>
<dbReference type="KEGG" id="gtl:EP073_06160"/>
<dbReference type="InterPro" id="IPR052376">
    <property type="entry name" value="Oxidative_Scav/Glycosyltrans"/>
</dbReference>
<dbReference type="PANTHER" id="PTHR39082">
    <property type="entry name" value="PHOSPHOLIPASE C-BETA-2-RELATED"/>
    <property type="match status" value="1"/>
</dbReference>
<evidence type="ECO:0000259" key="2">
    <source>
        <dbReference type="Pfam" id="PF02591"/>
    </source>
</evidence>
<proteinExistence type="predicted"/>
<feature type="region of interest" description="Disordered" evidence="1">
    <location>
        <begin position="139"/>
        <end position="159"/>
    </location>
</feature>
<dbReference type="Pfam" id="PF02591">
    <property type="entry name" value="Zn_ribbon_9"/>
    <property type="match status" value="1"/>
</dbReference>
<keyword evidence="4" id="KW-1185">Reference proteome</keyword>
<accession>A0A3R5UUM8</accession>
<evidence type="ECO:0000313" key="4">
    <source>
        <dbReference type="Proteomes" id="UP000287502"/>
    </source>
</evidence>
<reference evidence="3 4" key="1">
    <citation type="submission" date="2019-01" db="EMBL/GenBank/DDBJ databases">
        <title>Geovibrio thiophilus DSM 11263, complete genome.</title>
        <authorList>
            <person name="Spring S."/>
            <person name="Bunk B."/>
            <person name="Sproer C."/>
        </authorList>
    </citation>
    <scope>NUCLEOTIDE SEQUENCE [LARGE SCALE GENOMIC DNA]</scope>
    <source>
        <strain evidence="3 4">DSM 11263</strain>
    </source>
</reference>
<gene>
    <name evidence="3" type="ORF">EP073_06160</name>
</gene>
<dbReference type="InterPro" id="IPR003743">
    <property type="entry name" value="Zf-RING_7"/>
</dbReference>
<organism evidence="3 4">
    <name type="scientific">Geovibrio thiophilus</name>
    <dbReference type="NCBI Taxonomy" id="139438"/>
    <lineage>
        <taxon>Bacteria</taxon>
        <taxon>Pseudomonadati</taxon>
        <taxon>Deferribacterota</taxon>
        <taxon>Deferribacteres</taxon>
        <taxon>Deferribacterales</taxon>
        <taxon>Geovibrionaceae</taxon>
        <taxon>Geovibrio</taxon>
    </lineage>
</organism>
<dbReference type="AlphaFoldDB" id="A0A3R5UUM8"/>
<feature type="domain" description="C4-type zinc ribbon" evidence="2">
    <location>
        <begin position="199"/>
        <end position="230"/>
    </location>
</feature>
<dbReference type="OrthoDB" id="9795058at2"/>
<name>A0A3R5UUM8_9BACT</name>
<dbReference type="Proteomes" id="UP000287502">
    <property type="component" value="Chromosome"/>
</dbReference>
<evidence type="ECO:0000256" key="1">
    <source>
        <dbReference type="SAM" id="MobiDB-lite"/>
    </source>
</evidence>
<sequence length="236" mass="27207">MLQEVEQLIELQKLDNRIAELETKVSQVPGFLKDVRNEFESVSTECETVKTKHLADTEVLRKLTKECAENKALLDKAQSKLPNVKNNKEYEAVLKELDILKKNVNEGEYRILELQDTVNASQKKVEELETKEIELKASLEEKETQKSEEDSEANTELTELKTKREEAQTVVKKSIISKYERVRHARNNLAIVRVTDEICTGCYIKVPPQLYVEVKKGKALHQCPNCQRFLYALNDD</sequence>
<evidence type="ECO:0000313" key="3">
    <source>
        <dbReference type="EMBL" id="QAR33005.1"/>
    </source>
</evidence>
<dbReference type="RefSeq" id="WP_128466291.1">
    <property type="nucleotide sequence ID" value="NZ_CP035108.1"/>
</dbReference>
<dbReference type="EMBL" id="CP035108">
    <property type="protein sequence ID" value="QAR33005.1"/>
    <property type="molecule type" value="Genomic_DNA"/>
</dbReference>